<name>A0A2J7PH64_9NEOP</name>
<dbReference type="SUPFAM" id="SSF52047">
    <property type="entry name" value="RNI-like"/>
    <property type="match status" value="1"/>
</dbReference>
<dbReference type="OrthoDB" id="16120at2759"/>
<comment type="caution">
    <text evidence="1">The sequence shown here is derived from an EMBL/GenBank/DDBJ whole genome shotgun (WGS) entry which is preliminary data.</text>
</comment>
<evidence type="ECO:0000313" key="2">
    <source>
        <dbReference type="Proteomes" id="UP000235965"/>
    </source>
</evidence>
<reference evidence="1 2" key="1">
    <citation type="submission" date="2017-12" db="EMBL/GenBank/DDBJ databases">
        <title>Hemimetabolous genomes reveal molecular basis of termite eusociality.</title>
        <authorList>
            <person name="Harrison M.C."/>
            <person name="Jongepier E."/>
            <person name="Robertson H.M."/>
            <person name="Arning N."/>
            <person name="Bitard-Feildel T."/>
            <person name="Chao H."/>
            <person name="Childers C.P."/>
            <person name="Dinh H."/>
            <person name="Doddapaneni H."/>
            <person name="Dugan S."/>
            <person name="Gowin J."/>
            <person name="Greiner C."/>
            <person name="Han Y."/>
            <person name="Hu H."/>
            <person name="Hughes D.S.T."/>
            <person name="Huylmans A.-K."/>
            <person name="Kemena C."/>
            <person name="Kremer L.P.M."/>
            <person name="Lee S.L."/>
            <person name="Lopez-Ezquerra A."/>
            <person name="Mallet L."/>
            <person name="Monroy-Kuhn J.M."/>
            <person name="Moser A."/>
            <person name="Murali S.C."/>
            <person name="Muzny D.M."/>
            <person name="Otani S."/>
            <person name="Piulachs M.-D."/>
            <person name="Poelchau M."/>
            <person name="Qu J."/>
            <person name="Schaub F."/>
            <person name="Wada-Katsumata A."/>
            <person name="Worley K.C."/>
            <person name="Xie Q."/>
            <person name="Ylla G."/>
            <person name="Poulsen M."/>
            <person name="Gibbs R.A."/>
            <person name="Schal C."/>
            <person name="Richards S."/>
            <person name="Belles X."/>
            <person name="Korb J."/>
            <person name="Bornberg-Bauer E."/>
        </authorList>
    </citation>
    <scope>NUCLEOTIDE SEQUENCE [LARGE SCALE GENOMIC DNA]</scope>
    <source>
        <tissue evidence="1">Whole body</tissue>
    </source>
</reference>
<dbReference type="Gene3D" id="3.80.10.10">
    <property type="entry name" value="Ribonuclease Inhibitor"/>
    <property type="match status" value="2"/>
</dbReference>
<dbReference type="GO" id="GO:0019005">
    <property type="term" value="C:SCF ubiquitin ligase complex"/>
    <property type="evidence" value="ECO:0007669"/>
    <property type="project" value="TreeGrafter"/>
</dbReference>
<proteinExistence type="predicted"/>
<sequence>MPPLKPPMSLENRCLQTVVTILRQICWSWIQDMYAAAQTDSESYMHRTQFVLSQCEKLREVLLDVTKPVLNQFIPKLARKFVNMITNYDRSLRELQPRFWDEDRHNIVSAAILRSVLNYTTEYYDTHAINSSFAQSLVIQTLDSVPGLLDFNLDTGTQIQNSSLLASKIHHLKLLRTFRYFYDCTDEVIEQLRLHCPQLRKINVTGSYGVTDASVRHLMQLRELRSVGVPHTSISEAHYGSLLSELPHIKDIIFWEPESNILDHIAVENLDTISHVIGYIEDINLVTQKCPNMTYLELYSIPDDLSPLTVLTALDSLKISNGHYVTCNLTNVLRGIGHRLRYLRLSKVRDTNLHDIVTLCPCLEILILWECIFSPLNQNTRIDPQLPHFRSVITLKIRKKLRGQISYKYLLYYVRLKTILLHGVNIFTMDVMREAIRRGTFTHLEHFYIRETRHGALTIEAVDLLIEHCSYLKGLGYLRRCPLIDIFSIQQLKSRILERNFDLEIED</sequence>
<keyword evidence="2" id="KW-1185">Reference proteome</keyword>
<dbReference type="InterPro" id="IPR032675">
    <property type="entry name" value="LRR_dom_sf"/>
</dbReference>
<evidence type="ECO:0000313" key="1">
    <source>
        <dbReference type="EMBL" id="PNF15673.1"/>
    </source>
</evidence>
<dbReference type="AlphaFoldDB" id="A0A2J7PH64"/>
<dbReference type="SMART" id="SM00367">
    <property type="entry name" value="LRR_CC"/>
    <property type="match status" value="2"/>
</dbReference>
<accession>A0A2J7PH64</accession>
<dbReference type="InParanoid" id="A0A2J7PH64"/>
<gene>
    <name evidence="1" type="ORF">B7P43_G14265</name>
</gene>
<protein>
    <recommendedName>
        <fullName evidence="3">F-box domain-containing protein</fullName>
    </recommendedName>
</protein>
<dbReference type="Proteomes" id="UP000235965">
    <property type="component" value="Unassembled WGS sequence"/>
</dbReference>
<dbReference type="InterPro" id="IPR006553">
    <property type="entry name" value="Leu-rich_rpt_Cys-con_subtyp"/>
</dbReference>
<dbReference type="PANTHER" id="PTHR13318">
    <property type="entry name" value="PARTNER OF PAIRED, ISOFORM B-RELATED"/>
    <property type="match status" value="1"/>
</dbReference>
<dbReference type="EMBL" id="NEVH01025149">
    <property type="protein sequence ID" value="PNF15673.1"/>
    <property type="molecule type" value="Genomic_DNA"/>
</dbReference>
<organism evidence="1 2">
    <name type="scientific">Cryptotermes secundus</name>
    <dbReference type="NCBI Taxonomy" id="105785"/>
    <lineage>
        <taxon>Eukaryota</taxon>
        <taxon>Metazoa</taxon>
        <taxon>Ecdysozoa</taxon>
        <taxon>Arthropoda</taxon>
        <taxon>Hexapoda</taxon>
        <taxon>Insecta</taxon>
        <taxon>Pterygota</taxon>
        <taxon>Neoptera</taxon>
        <taxon>Polyneoptera</taxon>
        <taxon>Dictyoptera</taxon>
        <taxon>Blattodea</taxon>
        <taxon>Blattoidea</taxon>
        <taxon>Termitoidae</taxon>
        <taxon>Kalotermitidae</taxon>
        <taxon>Cryptotermitinae</taxon>
        <taxon>Cryptotermes</taxon>
    </lineage>
</organism>
<evidence type="ECO:0008006" key="3">
    <source>
        <dbReference type="Google" id="ProtNLM"/>
    </source>
</evidence>
<dbReference type="GO" id="GO:0031146">
    <property type="term" value="P:SCF-dependent proteasomal ubiquitin-dependent protein catabolic process"/>
    <property type="evidence" value="ECO:0007669"/>
    <property type="project" value="TreeGrafter"/>
</dbReference>